<dbReference type="GO" id="GO:0004672">
    <property type="term" value="F:protein kinase activity"/>
    <property type="evidence" value="ECO:0007669"/>
    <property type="project" value="InterPro"/>
</dbReference>
<dbReference type="SUPFAM" id="SSF56112">
    <property type="entry name" value="Protein kinase-like (PK-like)"/>
    <property type="match status" value="1"/>
</dbReference>
<dbReference type="GO" id="GO:0005524">
    <property type="term" value="F:ATP binding"/>
    <property type="evidence" value="ECO:0007669"/>
    <property type="project" value="InterPro"/>
</dbReference>
<reference evidence="2" key="1">
    <citation type="submission" date="2021-06" db="EMBL/GenBank/DDBJ databases">
        <authorList>
            <person name="Kallberg Y."/>
            <person name="Tangrot J."/>
            <person name="Rosling A."/>
        </authorList>
    </citation>
    <scope>NUCLEOTIDE SEQUENCE</scope>
    <source>
        <strain evidence="2">IA702</strain>
    </source>
</reference>
<organism evidence="2 3">
    <name type="scientific">Paraglomus occultum</name>
    <dbReference type="NCBI Taxonomy" id="144539"/>
    <lineage>
        <taxon>Eukaryota</taxon>
        <taxon>Fungi</taxon>
        <taxon>Fungi incertae sedis</taxon>
        <taxon>Mucoromycota</taxon>
        <taxon>Glomeromycotina</taxon>
        <taxon>Glomeromycetes</taxon>
        <taxon>Paraglomerales</taxon>
        <taxon>Paraglomeraceae</taxon>
        <taxon>Paraglomus</taxon>
    </lineage>
</organism>
<dbReference type="Proteomes" id="UP000789572">
    <property type="component" value="Unassembled WGS sequence"/>
</dbReference>
<name>A0A9N9E4U0_9GLOM</name>
<dbReference type="AlphaFoldDB" id="A0A9N9E4U0"/>
<feature type="non-terminal residue" evidence="2">
    <location>
        <position position="1"/>
    </location>
</feature>
<dbReference type="Pfam" id="PF00069">
    <property type="entry name" value="Pkinase"/>
    <property type="match status" value="1"/>
</dbReference>
<proteinExistence type="predicted"/>
<dbReference type="Gene3D" id="1.10.510.10">
    <property type="entry name" value="Transferase(Phosphotransferase) domain 1"/>
    <property type="match status" value="1"/>
</dbReference>
<evidence type="ECO:0000259" key="1">
    <source>
        <dbReference type="PROSITE" id="PS50011"/>
    </source>
</evidence>
<dbReference type="InterPro" id="IPR011009">
    <property type="entry name" value="Kinase-like_dom_sf"/>
</dbReference>
<protein>
    <submittedName>
        <fullName evidence="2">8262_t:CDS:1</fullName>
    </submittedName>
</protein>
<dbReference type="EMBL" id="CAJVPJ010005829">
    <property type="protein sequence ID" value="CAG8664266.1"/>
    <property type="molecule type" value="Genomic_DNA"/>
</dbReference>
<evidence type="ECO:0000313" key="2">
    <source>
        <dbReference type="EMBL" id="CAG8664266.1"/>
    </source>
</evidence>
<feature type="domain" description="Protein kinase" evidence="1">
    <location>
        <begin position="1"/>
        <end position="106"/>
    </location>
</feature>
<dbReference type="OrthoDB" id="5979581at2759"/>
<accession>A0A9N9E4U0</accession>
<evidence type="ECO:0000313" key="3">
    <source>
        <dbReference type="Proteomes" id="UP000789572"/>
    </source>
</evidence>
<keyword evidence="3" id="KW-1185">Reference proteome</keyword>
<comment type="caution">
    <text evidence="2">The sequence shown here is derived from an EMBL/GenBank/DDBJ whole genome shotgun (WGS) entry which is preliminary data.</text>
</comment>
<dbReference type="PROSITE" id="PS50011">
    <property type="entry name" value="PROTEIN_KINASE_DOM"/>
    <property type="match status" value="1"/>
</dbReference>
<dbReference type="InterPro" id="IPR000719">
    <property type="entry name" value="Prot_kinase_dom"/>
</dbReference>
<sequence>MTPDVVLVNSDRPYDTKVDIWSLGVCILKLLTGKAAWSRIRDDEIMLRLRKGEKPYGFERMRKKAEFGWEAVDFLEQCFAKNSAVTSSDKTKCDVKKDGMDVSTWVDNMDQEDILDDETFILQQGFKVPTPIQRKTIPLIMEENDVVGYYGSRPEVIDPVATKPSVRLAIIESGPAGFYTAYRVMKDYPSALID</sequence>
<gene>
    <name evidence="2" type="ORF">POCULU_LOCUS10619</name>
</gene>